<evidence type="ECO:0000259" key="3">
    <source>
        <dbReference type="Pfam" id="PF14018"/>
    </source>
</evidence>
<feature type="transmembrane region" description="Helical" evidence="2">
    <location>
        <begin position="20"/>
        <end position="40"/>
    </location>
</feature>
<keyword evidence="2" id="KW-0812">Transmembrane</keyword>
<feature type="transmembrane region" description="Helical" evidence="2">
    <location>
        <begin position="65"/>
        <end position="83"/>
    </location>
</feature>
<proteinExistence type="predicted"/>
<dbReference type="InterPro" id="IPR025328">
    <property type="entry name" value="DUF4234"/>
</dbReference>
<organism evidence="4">
    <name type="scientific">freshwater metagenome</name>
    <dbReference type="NCBI Taxonomy" id="449393"/>
    <lineage>
        <taxon>unclassified sequences</taxon>
        <taxon>metagenomes</taxon>
        <taxon>ecological metagenomes</taxon>
    </lineage>
</organism>
<dbReference type="Pfam" id="PF14018">
    <property type="entry name" value="DUF4234"/>
    <property type="match status" value="1"/>
</dbReference>
<feature type="transmembrane region" description="Helical" evidence="2">
    <location>
        <begin position="104"/>
        <end position="122"/>
    </location>
</feature>
<dbReference type="AlphaFoldDB" id="A0A6J7E6Z6"/>
<dbReference type="EMBL" id="CAFBLU010000018">
    <property type="protein sequence ID" value="CAB4877848.1"/>
    <property type="molecule type" value="Genomic_DNA"/>
</dbReference>
<sequence>MATQVQIPGTTQTAKIRHPLAVVGLSIVTFGVYMIFWWYFVNREMRDYGQANGTDECGTSPGKSVLAITLGALVIIPALMSYFKGFKRMNAASRISGAGDGFDPGLGLLIWLFVSPIALYIFQMNLNKVWEKSGVPEALGQPAPVAADPVAPTPETPQVAEGGVPPATPGDTPAV</sequence>
<keyword evidence="2" id="KW-0472">Membrane</keyword>
<accession>A0A6J7E6Z6</accession>
<evidence type="ECO:0000256" key="2">
    <source>
        <dbReference type="SAM" id="Phobius"/>
    </source>
</evidence>
<protein>
    <submittedName>
        <fullName evidence="4">Unannotated protein</fullName>
    </submittedName>
</protein>
<feature type="region of interest" description="Disordered" evidence="1">
    <location>
        <begin position="141"/>
        <end position="175"/>
    </location>
</feature>
<feature type="domain" description="DUF4234" evidence="3">
    <location>
        <begin position="19"/>
        <end position="90"/>
    </location>
</feature>
<keyword evidence="2" id="KW-1133">Transmembrane helix</keyword>
<evidence type="ECO:0000256" key="1">
    <source>
        <dbReference type="SAM" id="MobiDB-lite"/>
    </source>
</evidence>
<evidence type="ECO:0000313" key="4">
    <source>
        <dbReference type="EMBL" id="CAB4877848.1"/>
    </source>
</evidence>
<name>A0A6J7E6Z6_9ZZZZ</name>
<gene>
    <name evidence="4" type="ORF">UFOPK3444_01131</name>
</gene>
<reference evidence="4" key="1">
    <citation type="submission" date="2020-05" db="EMBL/GenBank/DDBJ databases">
        <authorList>
            <person name="Chiriac C."/>
            <person name="Salcher M."/>
            <person name="Ghai R."/>
            <person name="Kavagutti S V."/>
        </authorList>
    </citation>
    <scope>NUCLEOTIDE SEQUENCE</scope>
</reference>